<dbReference type="InterPro" id="IPR002213">
    <property type="entry name" value="UDP_glucos_trans"/>
</dbReference>
<keyword evidence="1 2" id="KW-0808">Transferase</keyword>
<proteinExistence type="predicted"/>
<dbReference type="OrthoDB" id="5835829at2759"/>
<dbReference type="PANTHER" id="PTHR48049:SF132">
    <property type="entry name" value="GLYCOSYLTRANSFERASE"/>
    <property type="match status" value="1"/>
</dbReference>
<keyword evidence="3" id="KW-1185">Reference proteome</keyword>
<evidence type="ECO:0000256" key="1">
    <source>
        <dbReference type="ARBA" id="ARBA00022679"/>
    </source>
</evidence>
<evidence type="ECO:0000313" key="2">
    <source>
        <dbReference type="EMBL" id="OJT02649.1"/>
    </source>
</evidence>
<name>A0A1M2V4V4_TRAPU</name>
<dbReference type="CDD" id="cd03784">
    <property type="entry name" value="GT1_Gtf-like"/>
    <property type="match status" value="1"/>
</dbReference>
<protein>
    <submittedName>
        <fullName evidence="2">Anthocyanidin 3-O-glucosyltransferase 5</fullName>
    </submittedName>
</protein>
<dbReference type="Gene3D" id="3.40.50.2000">
    <property type="entry name" value="Glycogen Phosphorylase B"/>
    <property type="match status" value="2"/>
</dbReference>
<comment type="caution">
    <text evidence="2">The sequence shown here is derived from an EMBL/GenBank/DDBJ whole genome shotgun (WGS) entry which is preliminary data.</text>
</comment>
<evidence type="ECO:0000313" key="3">
    <source>
        <dbReference type="Proteomes" id="UP000184267"/>
    </source>
</evidence>
<accession>A0A1M2V4V4</accession>
<dbReference type="OMA" id="HARPLIT"/>
<reference evidence="2 3" key="1">
    <citation type="submission" date="2016-10" db="EMBL/GenBank/DDBJ databases">
        <title>Genome sequence of the basidiomycete white-rot fungus Trametes pubescens.</title>
        <authorList>
            <person name="Makela M.R."/>
            <person name="Granchi Z."/>
            <person name="Peng M."/>
            <person name="De Vries R.P."/>
            <person name="Grigoriev I."/>
            <person name="Riley R."/>
            <person name="Hilden K."/>
        </authorList>
    </citation>
    <scope>NUCLEOTIDE SEQUENCE [LARGE SCALE GENOMIC DNA]</scope>
    <source>
        <strain evidence="2 3">FBCC735</strain>
    </source>
</reference>
<dbReference type="EMBL" id="MNAD01001654">
    <property type="protein sequence ID" value="OJT02649.1"/>
    <property type="molecule type" value="Genomic_DNA"/>
</dbReference>
<dbReference type="STRING" id="154538.A0A1M2V4V4"/>
<dbReference type="Pfam" id="PF00201">
    <property type="entry name" value="UDPGT"/>
    <property type="match status" value="1"/>
</dbReference>
<sequence length="516" mass="56502">MSIPPVESHLVVFPLEAWGHARPLITLCARVAKAGTTVVTFFTTVFFVERAKAELLRNFEADEDVFLSRIRIVGLEHTGTVTSRALEDAFAAAWRKLDVGEEVVCVKTGSTFPSGPKPNAVIFDCFAHQPLRDAKAISGDGVKAYMWFPGLLSSFFTMFGPESLGGKGNVRLKAEEEAHRTGKTPVEVASEMFQVREDVIRVSGMPPMYDYEHEPQDFPLPEEITAKIFIPAYESLMITDGVFIVTSESYEPEAVAALRGWYKELSKPAHVVGPLLPSGTRALAEEKQQSPLAQAIETFLDETLQTSGKQSLLYISFGSIFWPVKNPDTVWAFLDVVMELGIPFIFSHASPLAGVLPDAFTEKVNAYGKGLLSPWSPQQLILNHPATGWFVSHGGQNGALEAITAGVPLIMWPFGADQPLNAVHLSENLGVAYELIEVRSGHGLKPILRNGRKAAGTTEALQAEARDVLMKAFGEDGAKKRVKLQQLRGEVLSEWEEGGASKRDFLAFLDTLSKTT</sequence>
<dbReference type="InterPro" id="IPR050481">
    <property type="entry name" value="UDP-glycosyltransf_plant"/>
</dbReference>
<gene>
    <name evidence="2" type="ORF">TRAPUB_6830</name>
</gene>
<dbReference type="GO" id="GO:0035251">
    <property type="term" value="F:UDP-glucosyltransferase activity"/>
    <property type="evidence" value="ECO:0007669"/>
    <property type="project" value="InterPro"/>
</dbReference>
<dbReference type="PANTHER" id="PTHR48049">
    <property type="entry name" value="GLYCOSYLTRANSFERASE"/>
    <property type="match status" value="1"/>
</dbReference>
<organism evidence="2 3">
    <name type="scientific">Trametes pubescens</name>
    <name type="common">White-rot fungus</name>
    <dbReference type="NCBI Taxonomy" id="154538"/>
    <lineage>
        <taxon>Eukaryota</taxon>
        <taxon>Fungi</taxon>
        <taxon>Dikarya</taxon>
        <taxon>Basidiomycota</taxon>
        <taxon>Agaricomycotina</taxon>
        <taxon>Agaricomycetes</taxon>
        <taxon>Polyporales</taxon>
        <taxon>Polyporaceae</taxon>
        <taxon>Trametes</taxon>
    </lineage>
</organism>
<dbReference type="Proteomes" id="UP000184267">
    <property type="component" value="Unassembled WGS sequence"/>
</dbReference>
<dbReference type="AlphaFoldDB" id="A0A1M2V4V4"/>
<dbReference type="SUPFAM" id="SSF53756">
    <property type="entry name" value="UDP-Glycosyltransferase/glycogen phosphorylase"/>
    <property type="match status" value="1"/>
</dbReference>